<reference evidence="1" key="1">
    <citation type="submission" date="2016-04" db="EMBL/GenBank/DDBJ databases">
        <authorList>
            <person name="Evans L.H."/>
            <person name="Alamgir A."/>
            <person name="Owens N."/>
            <person name="Weber N.D."/>
            <person name="Virtaneva K."/>
            <person name="Barbian K."/>
            <person name="Babar A."/>
            <person name="Rosenke K."/>
        </authorList>
    </citation>
    <scope>NUCLEOTIDE SEQUENCE [LARGE SCALE GENOMIC DNA]</scope>
    <source>
        <strain evidence="1">CBS 101.48</strain>
    </source>
</reference>
<dbReference type="EMBL" id="LT554740">
    <property type="protein sequence ID" value="SAM07335.1"/>
    <property type="molecule type" value="Genomic_DNA"/>
</dbReference>
<proteinExistence type="predicted"/>
<evidence type="ECO:0000313" key="2">
    <source>
        <dbReference type="Proteomes" id="UP000078561"/>
    </source>
</evidence>
<keyword evidence="2" id="KW-1185">Reference proteome</keyword>
<dbReference type="InParanoid" id="A0A168RSK8"/>
<evidence type="ECO:0000313" key="1">
    <source>
        <dbReference type="EMBL" id="SAM07335.1"/>
    </source>
</evidence>
<gene>
    <name evidence="1" type="primary">ABSGL_12976.1 scaffold 13554</name>
</gene>
<organism evidence="1">
    <name type="scientific">Absidia glauca</name>
    <name type="common">Pin mould</name>
    <dbReference type="NCBI Taxonomy" id="4829"/>
    <lineage>
        <taxon>Eukaryota</taxon>
        <taxon>Fungi</taxon>
        <taxon>Fungi incertae sedis</taxon>
        <taxon>Mucoromycota</taxon>
        <taxon>Mucoromycotina</taxon>
        <taxon>Mucoromycetes</taxon>
        <taxon>Mucorales</taxon>
        <taxon>Cunninghamellaceae</taxon>
        <taxon>Absidia</taxon>
    </lineage>
</organism>
<protein>
    <submittedName>
        <fullName evidence="1">Uncharacterized protein</fullName>
    </submittedName>
</protein>
<dbReference type="AlphaFoldDB" id="A0A168RSK8"/>
<dbReference type="Proteomes" id="UP000078561">
    <property type="component" value="Unassembled WGS sequence"/>
</dbReference>
<accession>A0A168RSK8</accession>
<sequence length="120" mass="12570">MTPSSICIYFLPPLSKITILDTIHRRHHPFAVGSEHIHSEAVLEESSTVAGYADTAVDKMVAGSKTAADSSFDFEVVGSSGSGAAGNFGFENVDSFGFGFAGCRKEGVGMNTVDGLYSPC</sequence>
<name>A0A168RSK8_ABSGL</name>